<evidence type="ECO:0008006" key="3">
    <source>
        <dbReference type="Google" id="ProtNLM"/>
    </source>
</evidence>
<dbReference type="Pfam" id="PF07350">
    <property type="entry name" value="Gig2-like"/>
    <property type="match status" value="1"/>
</dbReference>
<comment type="caution">
    <text evidence="1">The sequence shown here is derived from an EMBL/GenBank/DDBJ whole genome shotgun (WGS) entry which is preliminary data.</text>
</comment>
<dbReference type="EMBL" id="JAVDPF010000039">
    <property type="protein sequence ID" value="KAL1868347.1"/>
    <property type="molecule type" value="Genomic_DNA"/>
</dbReference>
<accession>A0ABR3WY22</accession>
<dbReference type="InterPro" id="IPR027443">
    <property type="entry name" value="IPNS-like_sf"/>
</dbReference>
<protein>
    <recommendedName>
        <fullName evidence="3">DUF1479-domain-containing protein</fullName>
    </recommendedName>
</protein>
<keyword evidence="2" id="KW-1185">Reference proteome</keyword>
<dbReference type="Gene3D" id="2.60.120.330">
    <property type="entry name" value="B-lactam Antibiotic, Isopenicillin N Synthase, Chain"/>
    <property type="match status" value="1"/>
</dbReference>
<reference evidence="1 2" key="1">
    <citation type="journal article" date="2024" name="IMA Fungus">
        <title>IMA Genome - F19 : A genome assembly and annotation guide to empower mycologists, including annotated draft genome sequences of Ceratocystis pirilliformis, Diaporthe australafricana, Fusarium ophioides, Paecilomyces lecythidis, and Sporothrix stenoceras.</title>
        <authorList>
            <person name="Aylward J."/>
            <person name="Wilson A.M."/>
            <person name="Visagie C.M."/>
            <person name="Spraker J."/>
            <person name="Barnes I."/>
            <person name="Buitendag C."/>
            <person name="Ceriani C."/>
            <person name="Del Mar Angel L."/>
            <person name="du Plessis D."/>
            <person name="Fuchs T."/>
            <person name="Gasser K."/>
            <person name="Kramer D."/>
            <person name="Li W."/>
            <person name="Munsamy K."/>
            <person name="Piso A."/>
            <person name="Price J.L."/>
            <person name="Sonnekus B."/>
            <person name="Thomas C."/>
            <person name="van der Nest A."/>
            <person name="van Dijk A."/>
            <person name="van Heerden A."/>
            <person name="van Vuuren N."/>
            <person name="Yilmaz N."/>
            <person name="Duong T.A."/>
            <person name="van der Merwe N.A."/>
            <person name="Wingfield M.J."/>
            <person name="Wingfield B.D."/>
        </authorList>
    </citation>
    <scope>NUCLEOTIDE SEQUENCE [LARGE SCALE GENOMIC DNA]</scope>
    <source>
        <strain evidence="1 2">CMW 18167</strain>
    </source>
</reference>
<evidence type="ECO:0000313" key="1">
    <source>
        <dbReference type="EMBL" id="KAL1868347.1"/>
    </source>
</evidence>
<dbReference type="InterPro" id="IPR010856">
    <property type="entry name" value="Gig2-like"/>
</dbReference>
<dbReference type="SUPFAM" id="SSF51197">
    <property type="entry name" value="Clavaminate synthase-like"/>
    <property type="match status" value="1"/>
</dbReference>
<dbReference type="PANTHER" id="PTHR30613:SF1">
    <property type="entry name" value="DUF1479 DOMAIN PROTEIN (AFU_ORTHOLOGUE AFUA_5G09280)"/>
    <property type="match status" value="1"/>
</dbReference>
<dbReference type="Proteomes" id="UP001583193">
    <property type="component" value="Unassembled WGS sequence"/>
</dbReference>
<name>A0ABR3WY22_9EURO</name>
<dbReference type="PANTHER" id="PTHR30613">
    <property type="entry name" value="UNCHARACTERIZED PROTEIN YBIU-RELATED"/>
    <property type="match status" value="1"/>
</dbReference>
<gene>
    <name evidence="1" type="ORF">Plec18167_008272</name>
</gene>
<evidence type="ECO:0000313" key="2">
    <source>
        <dbReference type="Proteomes" id="UP001583193"/>
    </source>
</evidence>
<sequence length="439" mass="49704">MPAVIKPWPAWHEFTEETKIYTQDPDFARIKQEVVSQYGKEAICESWLKTCRALEAVTEDIAAKEGDFIPVFEASYVINQGFTESETRRIKEIGCLIVHQVISEDEAGYQYEKLQEYISNNQEHIRGWPLENPSMLRLYDSPTQIAIRTHPNHLQLQRKLNELWHDTSGETNSEPLLYSDGIRDRKPRSPFLGLGPHIDAGSLCRWGDTTYRKAYHHIFSGNPELHDTFDLGARKDADQFLFSGAAHSRVFRSFQGWTALTSAAPRAGSIMLFPHVQMAIAYILLRPFFKPPESTEDLMDASKWKFDPDSAWFPGTFKDQSQYLSRSSHPHLRLEECLIPSPSMRPGDSVWWHTDMIHAVDTEHLGEENASVVFIAACPTSPVNKGYVKLQLQASLAGRPPPDYELGAGNLNETAFIGYTGFEGLRTEAKAALGFDLPM</sequence>
<proteinExistence type="predicted"/>
<organism evidence="1 2">
    <name type="scientific">Paecilomyces lecythidis</name>
    <dbReference type="NCBI Taxonomy" id="3004212"/>
    <lineage>
        <taxon>Eukaryota</taxon>
        <taxon>Fungi</taxon>
        <taxon>Dikarya</taxon>
        <taxon>Ascomycota</taxon>
        <taxon>Pezizomycotina</taxon>
        <taxon>Eurotiomycetes</taxon>
        <taxon>Eurotiomycetidae</taxon>
        <taxon>Eurotiales</taxon>
        <taxon>Thermoascaceae</taxon>
        <taxon>Paecilomyces</taxon>
    </lineage>
</organism>